<gene>
    <name evidence="3" type="ORF">ABXS70_01575</name>
</gene>
<protein>
    <submittedName>
        <fullName evidence="3">Uncharacterized protein</fullName>
    </submittedName>
</protein>
<feature type="region of interest" description="Disordered" evidence="1">
    <location>
        <begin position="1"/>
        <end position="28"/>
    </location>
</feature>
<feature type="compositionally biased region" description="Basic residues" evidence="1">
    <location>
        <begin position="15"/>
        <end position="28"/>
    </location>
</feature>
<dbReference type="AlphaFoldDB" id="A0AAU8NG38"/>
<keyword evidence="2" id="KW-0812">Transmembrane</keyword>
<reference evidence="3" key="1">
    <citation type="submission" date="2024-05" db="EMBL/GenBank/DDBJ databases">
        <title>Draft genome assemblies of 36 bacteria isolated from hibernating arctic ground squirrels.</title>
        <authorList>
            <person name="McKee H."/>
            <person name="Mullen L."/>
            <person name="Drown D.M."/>
            <person name="Duddleston K.N."/>
        </authorList>
    </citation>
    <scope>NUCLEOTIDE SEQUENCE</scope>
    <source>
        <strain evidence="3">AN1007</strain>
    </source>
</reference>
<feature type="transmembrane region" description="Helical" evidence="2">
    <location>
        <begin position="173"/>
        <end position="192"/>
    </location>
</feature>
<proteinExistence type="predicted"/>
<accession>A0AAU8NG38</accession>
<keyword evidence="2" id="KW-0472">Membrane</keyword>
<feature type="transmembrane region" description="Helical" evidence="2">
    <location>
        <begin position="56"/>
        <end position="73"/>
    </location>
</feature>
<evidence type="ECO:0000256" key="2">
    <source>
        <dbReference type="SAM" id="Phobius"/>
    </source>
</evidence>
<dbReference type="RefSeq" id="WP_342552767.1">
    <property type="nucleotide sequence ID" value="NZ_CP159992.1"/>
</dbReference>
<dbReference type="EMBL" id="CP159992">
    <property type="protein sequence ID" value="XCP95469.1"/>
    <property type="molecule type" value="Genomic_DNA"/>
</dbReference>
<sequence>MKKRHPGSKGTGKTRQTRKHRKPKTVQKKTHKFIAGLLSAIIPGLGHIYLRLYMRGLTFILLVLLDLSALLYFSSIGIQINVPLLILLALCIPVIYFYNVYDVLQSADWVMMRRRRAVTQANTDKPLSGERSERERVMVWERGISFGLLLIVGGSLMVLFFRKPRWFQEIIAMYGGYAFAVLMIAGGLLLFGREFWVMLRRKRT</sequence>
<feature type="transmembrane region" description="Helical" evidence="2">
    <location>
        <begin position="143"/>
        <end position="161"/>
    </location>
</feature>
<evidence type="ECO:0000256" key="1">
    <source>
        <dbReference type="SAM" id="MobiDB-lite"/>
    </source>
</evidence>
<name>A0AAU8NG38_9BACL</name>
<organism evidence="3">
    <name type="scientific">Paenibacillus sp. AN1007</name>
    <dbReference type="NCBI Taxonomy" id="3151385"/>
    <lineage>
        <taxon>Bacteria</taxon>
        <taxon>Bacillati</taxon>
        <taxon>Bacillota</taxon>
        <taxon>Bacilli</taxon>
        <taxon>Bacillales</taxon>
        <taxon>Paenibacillaceae</taxon>
        <taxon>Paenibacillus</taxon>
    </lineage>
</organism>
<feature type="transmembrane region" description="Helical" evidence="2">
    <location>
        <begin position="80"/>
        <end position="101"/>
    </location>
</feature>
<keyword evidence="2" id="KW-1133">Transmembrane helix</keyword>
<evidence type="ECO:0000313" key="3">
    <source>
        <dbReference type="EMBL" id="XCP95469.1"/>
    </source>
</evidence>